<evidence type="ECO:0000256" key="2">
    <source>
        <dbReference type="ARBA" id="ARBA00022475"/>
    </source>
</evidence>
<dbReference type="PROSITE" id="PS00211">
    <property type="entry name" value="ABC_TRANSPORTER_1"/>
    <property type="match status" value="1"/>
</dbReference>
<dbReference type="GO" id="GO:0005886">
    <property type="term" value="C:plasma membrane"/>
    <property type="evidence" value="ECO:0007669"/>
    <property type="project" value="UniProtKB-SubCell"/>
</dbReference>
<keyword evidence="4" id="KW-0547">Nucleotide-binding</keyword>
<dbReference type="InterPro" id="IPR039421">
    <property type="entry name" value="Type_1_exporter"/>
</dbReference>
<dbReference type="GO" id="GO:0016887">
    <property type="term" value="F:ATP hydrolysis activity"/>
    <property type="evidence" value="ECO:0007669"/>
    <property type="project" value="InterPro"/>
</dbReference>
<evidence type="ECO:0000256" key="4">
    <source>
        <dbReference type="ARBA" id="ARBA00022741"/>
    </source>
</evidence>
<name>A0A1M7MUZ9_9BURK</name>
<dbReference type="EMBL" id="FRCX01000003">
    <property type="protein sequence ID" value="SHM94854.1"/>
    <property type="molecule type" value="Genomic_DNA"/>
</dbReference>
<feature type="domain" description="ABC transmembrane type-1" evidence="10">
    <location>
        <begin position="38"/>
        <end position="320"/>
    </location>
</feature>
<dbReference type="InterPro" id="IPR003439">
    <property type="entry name" value="ABC_transporter-like_ATP-bd"/>
</dbReference>
<evidence type="ECO:0000259" key="9">
    <source>
        <dbReference type="PROSITE" id="PS50893"/>
    </source>
</evidence>
<proteinExistence type="predicted"/>
<dbReference type="Gene3D" id="3.40.50.300">
    <property type="entry name" value="P-loop containing nucleotide triphosphate hydrolases"/>
    <property type="match status" value="2"/>
</dbReference>
<dbReference type="Proteomes" id="UP000184339">
    <property type="component" value="Unassembled WGS sequence"/>
</dbReference>
<reference evidence="12" key="1">
    <citation type="submission" date="2016-11" db="EMBL/GenBank/DDBJ databases">
        <authorList>
            <person name="Varghese N."/>
            <person name="Submissions S."/>
        </authorList>
    </citation>
    <scope>NUCLEOTIDE SEQUENCE [LARGE SCALE GENOMIC DNA]</scope>
    <source>
        <strain evidence="12">Sac-22</strain>
    </source>
</reference>
<evidence type="ECO:0000256" key="1">
    <source>
        <dbReference type="ARBA" id="ARBA00004651"/>
    </source>
</evidence>
<dbReference type="STRING" id="551987.SAMN05192549_103334"/>
<dbReference type="PANTHER" id="PTHR43394:SF1">
    <property type="entry name" value="ATP-BINDING CASSETTE SUB-FAMILY B MEMBER 10, MITOCHONDRIAL"/>
    <property type="match status" value="1"/>
</dbReference>
<dbReference type="Gene3D" id="1.20.1560.10">
    <property type="entry name" value="ABC transporter type 1, transmembrane domain"/>
    <property type="match status" value="1"/>
</dbReference>
<dbReference type="InterPro" id="IPR027417">
    <property type="entry name" value="P-loop_NTPase"/>
</dbReference>
<dbReference type="SUPFAM" id="SSF52540">
    <property type="entry name" value="P-loop containing nucleoside triphosphate hydrolases"/>
    <property type="match status" value="1"/>
</dbReference>
<dbReference type="SMART" id="SM00382">
    <property type="entry name" value="AAA"/>
    <property type="match status" value="1"/>
</dbReference>
<keyword evidence="6 8" id="KW-1133">Transmembrane helix</keyword>
<keyword evidence="3 8" id="KW-0812">Transmembrane</keyword>
<dbReference type="InterPro" id="IPR017871">
    <property type="entry name" value="ABC_transporter-like_CS"/>
</dbReference>
<dbReference type="GO" id="GO:0005524">
    <property type="term" value="F:ATP binding"/>
    <property type="evidence" value="ECO:0007669"/>
    <property type="project" value="UniProtKB-KW"/>
</dbReference>
<dbReference type="Pfam" id="PF00005">
    <property type="entry name" value="ABC_tran"/>
    <property type="match status" value="1"/>
</dbReference>
<sequence>MRLTENSLKAGTGTAQPPLSSFQCFMLLLGKYRAQYMWVTLFAAVVGGGGAMLHPLLLKAIFDAVTVDTDFSRFVYLGAYYLALGLSVNLLSYLLSLWQQQLDNQIVAQASENLLRAYFAKNYSEVIRNGNGHYVSRIRSDVKDGLVPMLPLVRRMAVNLVTLAALVSVLVYISWQAFLVLFAIIPIATLVSITVGKKIRGLTNIERDKEAALLDTLTKSVSAFKIIRTFGMIPRSLSVFSGKVDEALESGYRKFRVVNGLQRASDVTMVISDACCIFVGAYFVFNRTMTVGGYIGFMNSFWRSATTLIEIFRQWAELHGHNAIASRLVDFINAHADQPYHTRANAVTAAGISYDYDGNHIIKGFSMHVQPGQKVLIAGQNGSGKTTLANILSGYLQPSAGELVLPARINAVTLPLQFPPIVVRALDLDRQLLQRFNLDTPELLDAYPDQLSAGQQQKLALALALSSDAELYILDEPLANLDVSSRALAMQEIEQRTAGRMLVMIMHGADEYAAVFDQIYQLGSVPLRTDTLKAVNS</sequence>
<evidence type="ECO:0000256" key="6">
    <source>
        <dbReference type="ARBA" id="ARBA00022989"/>
    </source>
</evidence>
<evidence type="ECO:0000313" key="12">
    <source>
        <dbReference type="Proteomes" id="UP000184339"/>
    </source>
</evidence>
<dbReference type="InterPro" id="IPR003593">
    <property type="entry name" value="AAA+_ATPase"/>
</dbReference>
<dbReference type="GO" id="GO:0015421">
    <property type="term" value="F:ABC-type oligopeptide transporter activity"/>
    <property type="evidence" value="ECO:0007669"/>
    <property type="project" value="TreeGrafter"/>
</dbReference>
<evidence type="ECO:0000256" key="5">
    <source>
        <dbReference type="ARBA" id="ARBA00022840"/>
    </source>
</evidence>
<dbReference type="PANTHER" id="PTHR43394">
    <property type="entry name" value="ATP-DEPENDENT PERMEASE MDL1, MITOCHONDRIAL"/>
    <property type="match status" value="1"/>
</dbReference>
<feature type="transmembrane region" description="Helical" evidence="8">
    <location>
        <begin position="74"/>
        <end position="95"/>
    </location>
</feature>
<keyword evidence="5 11" id="KW-0067">ATP-binding</keyword>
<evidence type="ECO:0000256" key="3">
    <source>
        <dbReference type="ARBA" id="ARBA00022692"/>
    </source>
</evidence>
<dbReference type="CDD" id="cd07346">
    <property type="entry name" value="ABC_6TM_exporters"/>
    <property type="match status" value="1"/>
</dbReference>
<dbReference type="OrthoDB" id="9802264at2"/>
<feature type="domain" description="ABC transporter" evidence="9">
    <location>
        <begin position="347"/>
        <end position="537"/>
    </location>
</feature>
<evidence type="ECO:0000256" key="7">
    <source>
        <dbReference type="ARBA" id="ARBA00023136"/>
    </source>
</evidence>
<dbReference type="SUPFAM" id="SSF90123">
    <property type="entry name" value="ABC transporter transmembrane region"/>
    <property type="match status" value="1"/>
</dbReference>
<protein>
    <submittedName>
        <fullName evidence="11">ATP-binding cassette, subfamily B</fullName>
    </submittedName>
</protein>
<dbReference type="AlphaFoldDB" id="A0A1M7MUZ9"/>
<evidence type="ECO:0000259" key="10">
    <source>
        <dbReference type="PROSITE" id="PS50929"/>
    </source>
</evidence>
<dbReference type="PROSITE" id="PS50929">
    <property type="entry name" value="ABC_TM1F"/>
    <property type="match status" value="1"/>
</dbReference>
<feature type="transmembrane region" description="Helical" evidence="8">
    <location>
        <begin position="36"/>
        <end position="62"/>
    </location>
</feature>
<dbReference type="InterPro" id="IPR011527">
    <property type="entry name" value="ABC1_TM_dom"/>
</dbReference>
<gene>
    <name evidence="11" type="ORF">SAMN05192549_103334</name>
</gene>
<comment type="subcellular location">
    <subcellularLocation>
        <location evidence="1">Cell membrane</location>
        <topology evidence="1">Multi-pass membrane protein</topology>
    </subcellularLocation>
</comment>
<dbReference type="InterPro" id="IPR036640">
    <property type="entry name" value="ABC1_TM_sf"/>
</dbReference>
<accession>A0A1M7MUZ9</accession>
<dbReference type="Pfam" id="PF00664">
    <property type="entry name" value="ABC_membrane"/>
    <property type="match status" value="1"/>
</dbReference>
<organism evidence="11 12">
    <name type="scientific">Duganella sacchari</name>
    <dbReference type="NCBI Taxonomy" id="551987"/>
    <lineage>
        <taxon>Bacteria</taxon>
        <taxon>Pseudomonadati</taxon>
        <taxon>Pseudomonadota</taxon>
        <taxon>Betaproteobacteria</taxon>
        <taxon>Burkholderiales</taxon>
        <taxon>Oxalobacteraceae</taxon>
        <taxon>Telluria group</taxon>
        <taxon>Duganella</taxon>
    </lineage>
</organism>
<keyword evidence="7 8" id="KW-0472">Membrane</keyword>
<dbReference type="PROSITE" id="PS50893">
    <property type="entry name" value="ABC_TRANSPORTER_2"/>
    <property type="match status" value="1"/>
</dbReference>
<evidence type="ECO:0000313" key="11">
    <source>
        <dbReference type="EMBL" id="SHM94854.1"/>
    </source>
</evidence>
<keyword evidence="12" id="KW-1185">Reference proteome</keyword>
<keyword evidence="2" id="KW-1003">Cell membrane</keyword>
<evidence type="ECO:0000256" key="8">
    <source>
        <dbReference type="SAM" id="Phobius"/>
    </source>
</evidence>